<dbReference type="PANTHER" id="PTHR12227">
    <property type="entry name" value="GLYCERATE KINASE"/>
    <property type="match status" value="1"/>
</dbReference>
<dbReference type="RefSeq" id="WP_131159835.1">
    <property type="nucleotide sequence ID" value="NZ_BDMD01000022.1"/>
</dbReference>
<keyword evidence="3" id="KW-0808">Transferase</keyword>
<dbReference type="Gene3D" id="3.40.1480.10">
    <property type="entry name" value="MOFRL domain"/>
    <property type="match status" value="1"/>
</dbReference>
<dbReference type="InterPro" id="IPR037035">
    <property type="entry name" value="GK-like_C_sf"/>
</dbReference>
<dbReference type="InterPro" id="IPR038614">
    <property type="entry name" value="GK_N_sf"/>
</dbReference>
<feature type="domain" description="MOFRL" evidence="1">
    <location>
        <begin position="323"/>
        <end position="430"/>
    </location>
</feature>
<dbReference type="Gene3D" id="3.40.50.10180">
    <property type="entry name" value="Glycerate kinase, MOFRL-like N-terminal domain"/>
    <property type="match status" value="1"/>
</dbReference>
<proteinExistence type="predicted"/>
<accession>A0A401H8X6</accession>
<dbReference type="GO" id="GO:0005737">
    <property type="term" value="C:cytoplasm"/>
    <property type="evidence" value="ECO:0007669"/>
    <property type="project" value="TreeGrafter"/>
</dbReference>
<dbReference type="OrthoDB" id="10741at2157"/>
<dbReference type="SUPFAM" id="SSF82544">
    <property type="entry name" value="GckA/TtuD-like"/>
    <property type="match status" value="1"/>
</dbReference>
<dbReference type="InterPro" id="IPR039760">
    <property type="entry name" value="MOFRL_protein"/>
</dbReference>
<protein>
    <submittedName>
        <fullName evidence="3">Glycerate kinase</fullName>
    </submittedName>
</protein>
<gene>
    <name evidence="3" type="ORF">apy_05170</name>
</gene>
<dbReference type="EMBL" id="BDMD01000022">
    <property type="protein sequence ID" value="GBF08792.1"/>
    <property type="molecule type" value="Genomic_DNA"/>
</dbReference>
<sequence length="448" mass="46984">MPVDTGPEGQRELVGILWEAVGRVLEASRLDWRVRRLLEERGLCRSRAVVLALGKGSLQMARGALECLEPEGGVVVKPRGMMGSVEGLEVVEGSHPLPDEWSLRAGSRLLEWAGSAGEGDNVVVLVSGGGSALAEVPMEGLALEDLQEVNMLLLKSGASIHEINTVRKHLSRIKGGRLAATAYPARVLGVYASDVPGDRLDMIASGPTVPDPTTYGDALAVLERYGLRDSAPPRVVALLEAGARGEVEETPKPGDRRLSTTENRLAASNMNVLEDLAAWLGGRGFNTLVLTSRLEGESREVGRALASIALEALDRGVPVKPPVALLAGGETTVTVRGGGRGGRNMELALAWSLAMAYWSPEAPAAILAMDTDGIDGRSGAAGAVAWPWLPVALRDAGLDPYQLLADNDSERAFAYAGSLVSTGLTGTNLNSVVVVLLGPPPKPDDGEA</sequence>
<feature type="domain" description="MOFRL-associated" evidence="2">
    <location>
        <begin position="44"/>
        <end position="240"/>
    </location>
</feature>
<dbReference type="Pfam" id="PF13660">
    <property type="entry name" value="DUF4147"/>
    <property type="match status" value="1"/>
</dbReference>
<organism evidence="3 4">
    <name type="scientific">Aeropyrum pernix</name>
    <dbReference type="NCBI Taxonomy" id="56636"/>
    <lineage>
        <taxon>Archaea</taxon>
        <taxon>Thermoproteota</taxon>
        <taxon>Thermoprotei</taxon>
        <taxon>Desulfurococcales</taxon>
        <taxon>Desulfurococcaceae</taxon>
        <taxon>Aeropyrum</taxon>
    </lineage>
</organism>
<dbReference type="InterPro" id="IPR025286">
    <property type="entry name" value="MOFRL_assoc_dom"/>
</dbReference>
<evidence type="ECO:0000259" key="1">
    <source>
        <dbReference type="Pfam" id="PF05161"/>
    </source>
</evidence>
<dbReference type="GO" id="GO:0008887">
    <property type="term" value="F:glycerate kinase activity"/>
    <property type="evidence" value="ECO:0007669"/>
    <property type="project" value="InterPro"/>
</dbReference>
<reference evidence="3 4" key="1">
    <citation type="submission" date="2017-02" db="EMBL/GenBank/DDBJ databases">
        <title>isolation and characterization of a novel temperate virus Aeropyrum globular virus 1 infecting hyperthermophilic archaeon Aeropyrum.</title>
        <authorList>
            <person name="Yumiya M."/>
            <person name="Yoshida T."/>
            <person name="Sako Y."/>
        </authorList>
    </citation>
    <scope>NUCLEOTIDE SEQUENCE [LARGE SCALE GENOMIC DNA]</scope>
    <source>
        <strain evidence="3 4">YK1-12-2013</strain>
    </source>
</reference>
<dbReference type="Pfam" id="PF05161">
    <property type="entry name" value="MOFRL"/>
    <property type="match status" value="1"/>
</dbReference>
<name>A0A401H8X6_AERPX</name>
<dbReference type="AlphaFoldDB" id="A0A401H8X6"/>
<evidence type="ECO:0000259" key="2">
    <source>
        <dbReference type="Pfam" id="PF13660"/>
    </source>
</evidence>
<dbReference type="InterPro" id="IPR007835">
    <property type="entry name" value="MOFRL"/>
</dbReference>
<evidence type="ECO:0000313" key="4">
    <source>
        <dbReference type="Proteomes" id="UP000291213"/>
    </source>
</evidence>
<comment type="caution">
    <text evidence="3">The sequence shown here is derived from an EMBL/GenBank/DDBJ whole genome shotgun (WGS) entry which is preliminary data.</text>
</comment>
<keyword evidence="3" id="KW-0418">Kinase</keyword>
<evidence type="ECO:0000313" key="3">
    <source>
        <dbReference type="EMBL" id="GBF08792.1"/>
    </source>
</evidence>
<dbReference type="PANTHER" id="PTHR12227:SF0">
    <property type="entry name" value="GLYCERATE KINASE"/>
    <property type="match status" value="1"/>
</dbReference>
<dbReference type="Proteomes" id="UP000291213">
    <property type="component" value="Unassembled WGS sequence"/>
</dbReference>